<comment type="similarity">
    <text evidence="1">Belongs to the ABC transporter superfamily. ABCA family. CPR flippase (TC 3.A.1.211) subfamily.</text>
</comment>
<protein>
    <submittedName>
        <fullName evidence="4">ABC transporter A family member 12</fullName>
    </submittedName>
</protein>
<dbReference type="OrthoDB" id="8061355at2759"/>
<reference evidence="4 5" key="1">
    <citation type="journal article" date="2017" name="Mol. Biol. Evol.">
        <title>The 4-celled Tetrabaena socialis nuclear genome reveals the essential components for genetic control of cell number at the origin of multicellularity in the volvocine lineage.</title>
        <authorList>
            <person name="Featherston J."/>
            <person name="Arakaki Y."/>
            <person name="Hanschen E.R."/>
            <person name="Ferris P.J."/>
            <person name="Michod R.E."/>
            <person name="Olson B.J.S.C."/>
            <person name="Nozaki H."/>
            <person name="Durand P.M."/>
        </authorList>
    </citation>
    <scope>NUCLEOTIDE SEQUENCE [LARGE SCALE GENOMIC DNA]</scope>
    <source>
        <strain evidence="4 5">NIES-571</strain>
    </source>
</reference>
<dbReference type="SUPFAM" id="SSF52540">
    <property type="entry name" value="P-loop containing nucleoside triphosphate hydrolases"/>
    <property type="match status" value="1"/>
</dbReference>
<dbReference type="PROSITE" id="PS00211">
    <property type="entry name" value="ABC_TRANSPORTER_1"/>
    <property type="match status" value="1"/>
</dbReference>
<dbReference type="GO" id="GO:0140359">
    <property type="term" value="F:ABC-type transporter activity"/>
    <property type="evidence" value="ECO:0007669"/>
    <property type="project" value="InterPro"/>
</dbReference>
<evidence type="ECO:0000313" key="4">
    <source>
        <dbReference type="EMBL" id="PNH11475.1"/>
    </source>
</evidence>
<keyword evidence="2" id="KW-0812">Transmembrane</keyword>
<dbReference type="InterPro" id="IPR027417">
    <property type="entry name" value="P-loop_NTPase"/>
</dbReference>
<dbReference type="PROSITE" id="PS50893">
    <property type="entry name" value="ABC_TRANSPORTER_2"/>
    <property type="match status" value="1"/>
</dbReference>
<evidence type="ECO:0000313" key="5">
    <source>
        <dbReference type="Proteomes" id="UP000236333"/>
    </source>
</evidence>
<dbReference type="EMBL" id="PGGS01000029">
    <property type="protein sequence ID" value="PNH11475.1"/>
    <property type="molecule type" value="Genomic_DNA"/>
</dbReference>
<feature type="domain" description="ABC transporter" evidence="3">
    <location>
        <begin position="366"/>
        <end position="604"/>
    </location>
</feature>
<keyword evidence="2" id="KW-0472">Membrane</keyword>
<dbReference type="Gene3D" id="3.40.50.300">
    <property type="entry name" value="P-loop containing nucleotide triphosphate hydrolases"/>
    <property type="match status" value="1"/>
</dbReference>
<dbReference type="GO" id="GO:0016020">
    <property type="term" value="C:membrane"/>
    <property type="evidence" value="ECO:0007669"/>
    <property type="project" value="InterPro"/>
</dbReference>
<organism evidence="4 5">
    <name type="scientific">Tetrabaena socialis</name>
    <dbReference type="NCBI Taxonomy" id="47790"/>
    <lineage>
        <taxon>Eukaryota</taxon>
        <taxon>Viridiplantae</taxon>
        <taxon>Chlorophyta</taxon>
        <taxon>core chlorophytes</taxon>
        <taxon>Chlorophyceae</taxon>
        <taxon>CS clade</taxon>
        <taxon>Chlamydomonadales</taxon>
        <taxon>Tetrabaenaceae</taxon>
        <taxon>Tetrabaena</taxon>
    </lineage>
</organism>
<gene>
    <name evidence="4" type="ORF">TSOC_001699</name>
</gene>
<feature type="transmembrane region" description="Helical" evidence="2">
    <location>
        <begin position="32"/>
        <end position="52"/>
    </location>
</feature>
<dbReference type="PANTHER" id="PTHR19229">
    <property type="entry name" value="ATP-BINDING CASSETTE TRANSPORTER SUBFAMILY A ABCA"/>
    <property type="match status" value="1"/>
</dbReference>
<sequence length="724" mass="77835">MHTPQTATFGAQANALLRKSATYQKRNVRTNICLLSSPIFFCVILLIIKLLINNVFLSGPDFECGCKCMQCCRNGQNCRELQQGFCDTDQGYECKRFDKDKCGLAYSSSVQASWCEVKDPSSWPPVVQVPRWWRRAKPARPGVTQLLAAPSSAPSFTAADLNGYIYTRPSRMDRTAFLQFLEQLITANGTVNGHLFTKAGFTFGTSAPGGQQKYIESAFSASNGLDLLLPNVGGLSCAALGVNFTSLASQGGPVQPAKGAPVNQTRVTAPLINVLIAFVQFSSGTTVTEAEVLAVLGSRPVVADFLEQDTSCTDVVMAPVATGGDIDTLLYCGFYQARCNGTPIASEYPPALEFSAASAASLSVSVFYNDTDADGGGGPSNYLRVQRTLSGAVSAWWANMPGGTQADDVQLLGVMSMPKSTSKLKLDFSNLLGPLFYTCMNSIYRLMGVCPQHDLLWEQLTGEEHLLFYGRLKGLKGPVLLGAVASGLKSVNLANGGVGQKQSQKYSGGMKRRLSVAISFIGDPQVVYLDEPSTGLDPASRRNLWDVVRGNKEGRAIILTTHSMEEAEILCDRLGIFVDGQLVCIGNPREITARYAGYFVFTLTVGHGHEEAAKAFVSHMSPNCRLTYALGSTVKYELPTADITLSGVFDAMATAKTQMEVARLTSATPIGSHVLTAIRTAAASSPTRWHAPGPQVLDWGVANATLEEVFIKFARQIGAETNEQ</sequence>
<proteinExistence type="inferred from homology"/>
<keyword evidence="5" id="KW-1185">Reference proteome</keyword>
<name>A0A2J8AG25_9CHLO</name>
<dbReference type="GO" id="GO:0005319">
    <property type="term" value="F:lipid transporter activity"/>
    <property type="evidence" value="ECO:0007669"/>
    <property type="project" value="TreeGrafter"/>
</dbReference>
<dbReference type="InterPro" id="IPR003439">
    <property type="entry name" value="ABC_transporter-like_ATP-bd"/>
</dbReference>
<keyword evidence="2" id="KW-1133">Transmembrane helix</keyword>
<dbReference type="InterPro" id="IPR017871">
    <property type="entry name" value="ABC_transporter-like_CS"/>
</dbReference>
<dbReference type="GO" id="GO:0005524">
    <property type="term" value="F:ATP binding"/>
    <property type="evidence" value="ECO:0007669"/>
    <property type="project" value="InterPro"/>
</dbReference>
<comment type="caution">
    <text evidence="4">The sequence shown here is derived from an EMBL/GenBank/DDBJ whole genome shotgun (WGS) entry which is preliminary data.</text>
</comment>
<dbReference type="GO" id="GO:0016887">
    <property type="term" value="F:ATP hydrolysis activity"/>
    <property type="evidence" value="ECO:0007669"/>
    <property type="project" value="InterPro"/>
</dbReference>
<dbReference type="Pfam" id="PF13304">
    <property type="entry name" value="AAA_21"/>
    <property type="match status" value="1"/>
</dbReference>
<dbReference type="AlphaFoldDB" id="A0A2J8AG25"/>
<dbReference type="Proteomes" id="UP000236333">
    <property type="component" value="Unassembled WGS sequence"/>
</dbReference>
<evidence type="ECO:0000259" key="3">
    <source>
        <dbReference type="PROSITE" id="PS50893"/>
    </source>
</evidence>
<evidence type="ECO:0000256" key="1">
    <source>
        <dbReference type="ARBA" id="ARBA00008526"/>
    </source>
</evidence>
<dbReference type="Pfam" id="PF24526">
    <property type="entry name" value="ABCA12_C"/>
    <property type="match status" value="1"/>
</dbReference>
<dbReference type="InterPro" id="IPR026082">
    <property type="entry name" value="ABCA"/>
</dbReference>
<dbReference type="PANTHER" id="PTHR19229:SF154">
    <property type="entry name" value="ABC TRANSPORTER A FAMILY MEMBER 3-RELATED"/>
    <property type="match status" value="1"/>
</dbReference>
<dbReference type="InterPro" id="IPR003959">
    <property type="entry name" value="ATPase_AAA_core"/>
</dbReference>
<accession>A0A2J8AG25</accession>
<evidence type="ECO:0000256" key="2">
    <source>
        <dbReference type="SAM" id="Phobius"/>
    </source>
</evidence>